<dbReference type="Gene3D" id="3.30.420.140">
    <property type="entry name" value="YqgF/RNase H-like domain"/>
    <property type="match status" value="1"/>
</dbReference>
<dbReference type="PANTHER" id="PTHR10724:SF10">
    <property type="entry name" value="S1 RNA-BINDING DOMAIN-CONTAINING PROTEIN 1"/>
    <property type="match status" value="1"/>
</dbReference>
<evidence type="ECO:0000313" key="4">
    <source>
        <dbReference type="EMBL" id="MBC8336836.1"/>
    </source>
</evidence>
<dbReference type="InterPro" id="IPR044146">
    <property type="entry name" value="S1_Tex"/>
</dbReference>
<dbReference type="Pfam" id="PF09371">
    <property type="entry name" value="Tex_N"/>
    <property type="match status" value="1"/>
</dbReference>
<dbReference type="InterPro" id="IPR032639">
    <property type="entry name" value="Tex_YqgF"/>
</dbReference>
<dbReference type="SUPFAM" id="SSF50249">
    <property type="entry name" value="Nucleic acid-binding proteins"/>
    <property type="match status" value="1"/>
</dbReference>
<dbReference type="InterPro" id="IPR055179">
    <property type="entry name" value="Tex-like_central_region"/>
</dbReference>
<dbReference type="Gene3D" id="1.10.3500.10">
    <property type="entry name" value="Tex N-terminal region-like"/>
    <property type="match status" value="1"/>
</dbReference>
<evidence type="ECO:0000259" key="3">
    <source>
        <dbReference type="PROSITE" id="PS50126"/>
    </source>
</evidence>
<proteinExistence type="predicted"/>
<feature type="domain" description="S1 motif" evidence="3">
    <location>
        <begin position="644"/>
        <end position="707"/>
    </location>
</feature>
<dbReference type="InterPro" id="IPR003583">
    <property type="entry name" value="Hlx-hairpin-Hlx_DNA-bd_motif"/>
</dbReference>
<protein>
    <submittedName>
        <fullName evidence="4">RNA-binding transcriptional accessory protein</fullName>
    </submittedName>
</protein>
<reference evidence="4 5" key="1">
    <citation type="submission" date="2020-08" db="EMBL/GenBank/DDBJ databases">
        <title>Bridging the membrane lipid divide: bacteria of the FCB group superphylum have the potential to synthesize archaeal ether lipids.</title>
        <authorList>
            <person name="Villanueva L."/>
            <person name="Von Meijenfeldt F.A.B."/>
            <person name="Westbye A.B."/>
            <person name="Yadav S."/>
            <person name="Hopmans E.C."/>
            <person name="Dutilh B.E."/>
            <person name="Sinninghe Damste J.S."/>
        </authorList>
    </citation>
    <scope>NUCLEOTIDE SEQUENCE [LARGE SCALE GENOMIC DNA]</scope>
    <source>
        <strain evidence="4">NIOZ-UU36</strain>
    </source>
</reference>
<dbReference type="InterPro" id="IPR012340">
    <property type="entry name" value="NA-bd_OB-fold"/>
</dbReference>
<evidence type="ECO:0000256" key="2">
    <source>
        <dbReference type="ARBA" id="ARBA00023204"/>
    </source>
</evidence>
<dbReference type="Pfam" id="PF22706">
    <property type="entry name" value="Tex_central_region"/>
    <property type="match status" value="1"/>
</dbReference>
<dbReference type="FunFam" id="1.10.150.310:FF:000001">
    <property type="entry name" value="RNA-binding transcriptional accessory protein"/>
    <property type="match status" value="1"/>
</dbReference>
<dbReference type="Gene3D" id="1.10.150.310">
    <property type="entry name" value="Tex RuvX-like domain-like"/>
    <property type="match status" value="1"/>
</dbReference>
<dbReference type="FunFam" id="2.40.50.140:FF:000051">
    <property type="entry name" value="RNA-binding transcriptional accessory protein"/>
    <property type="match status" value="1"/>
</dbReference>
<dbReference type="InterPro" id="IPR003029">
    <property type="entry name" value="S1_domain"/>
</dbReference>
<evidence type="ECO:0000313" key="5">
    <source>
        <dbReference type="Proteomes" id="UP000614469"/>
    </source>
</evidence>
<keyword evidence="2" id="KW-0234">DNA repair</keyword>
<dbReference type="GO" id="GO:0006281">
    <property type="term" value="P:DNA repair"/>
    <property type="evidence" value="ECO:0007669"/>
    <property type="project" value="UniProtKB-KW"/>
</dbReference>
<dbReference type="FunFam" id="1.10.10.650:FF:000001">
    <property type="entry name" value="S1 RNA-binding domain 1"/>
    <property type="match status" value="1"/>
</dbReference>
<name>A0A8J6TFS7_9CHLR</name>
<dbReference type="Pfam" id="PF17674">
    <property type="entry name" value="HHH_9"/>
    <property type="match status" value="1"/>
</dbReference>
<dbReference type="Pfam" id="PF16921">
    <property type="entry name" value="Tex_YqgF"/>
    <property type="match status" value="1"/>
</dbReference>
<dbReference type="SMART" id="SM00316">
    <property type="entry name" value="S1"/>
    <property type="match status" value="1"/>
</dbReference>
<gene>
    <name evidence="4" type="ORF">H8E29_16365</name>
</gene>
<dbReference type="EMBL" id="JACNJN010000199">
    <property type="protein sequence ID" value="MBC8336836.1"/>
    <property type="molecule type" value="Genomic_DNA"/>
</dbReference>
<dbReference type="SUPFAM" id="SSF158832">
    <property type="entry name" value="Tex N-terminal region-like"/>
    <property type="match status" value="1"/>
</dbReference>
<dbReference type="InterPro" id="IPR012337">
    <property type="entry name" value="RNaseH-like_sf"/>
</dbReference>
<dbReference type="GO" id="GO:0006412">
    <property type="term" value="P:translation"/>
    <property type="evidence" value="ECO:0007669"/>
    <property type="project" value="TreeGrafter"/>
</dbReference>
<dbReference type="InterPro" id="IPR037027">
    <property type="entry name" value="YqgF/RNaseH-like_dom_sf"/>
</dbReference>
<dbReference type="SMART" id="SM00732">
    <property type="entry name" value="YqgFc"/>
    <property type="match status" value="1"/>
</dbReference>
<organism evidence="4 5">
    <name type="scientific">Candidatus Desulfolinea nitratireducens</name>
    <dbReference type="NCBI Taxonomy" id="2841698"/>
    <lineage>
        <taxon>Bacteria</taxon>
        <taxon>Bacillati</taxon>
        <taxon>Chloroflexota</taxon>
        <taxon>Anaerolineae</taxon>
        <taxon>Anaerolineales</taxon>
        <taxon>Anaerolineales incertae sedis</taxon>
        <taxon>Candidatus Desulfolinea</taxon>
    </lineage>
</organism>
<dbReference type="InterPro" id="IPR018974">
    <property type="entry name" value="Tex-like_N"/>
</dbReference>
<dbReference type="SUPFAM" id="SSF53098">
    <property type="entry name" value="Ribonuclease H-like"/>
    <property type="match status" value="1"/>
</dbReference>
<dbReference type="GO" id="GO:0005737">
    <property type="term" value="C:cytoplasm"/>
    <property type="evidence" value="ECO:0007669"/>
    <property type="project" value="UniProtKB-ARBA"/>
</dbReference>
<dbReference type="PROSITE" id="PS50126">
    <property type="entry name" value="S1"/>
    <property type="match status" value="1"/>
</dbReference>
<dbReference type="AlphaFoldDB" id="A0A8J6TFS7"/>
<accession>A0A8J6TFS7</accession>
<dbReference type="SMART" id="SM00278">
    <property type="entry name" value="HhH1"/>
    <property type="match status" value="2"/>
</dbReference>
<dbReference type="InterPro" id="IPR010994">
    <property type="entry name" value="RuvA_2-like"/>
</dbReference>
<keyword evidence="1" id="KW-0227">DNA damage</keyword>
<dbReference type="InterPro" id="IPR023319">
    <property type="entry name" value="Tex-like_HTH_dom_sf"/>
</dbReference>
<dbReference type="InterPro" id="IPR041692">
    <property type="entry name" value="HHH_9"/>
</dbReference>
<dbReference type="Proteomes" id="UP000614469">
    <property type="component" value="Unassembled WGS sequence"/>
</dbReference>
<dbReference type="Pfam" id="PF12836">
    <property type="entry name" value="HHH_3"/>
    <property type="match status" value="1"/>
</dbReference>
<dbReference type="PANTHER" id="PTHR10724">
    <property type="entry name" value="30S RIBOSOMAL PROTEIN S1"/>
    <property type="match status" value="1"/>
</dbReference>
<dbReference type="CDD" id="cd05685">
    <property type="entry name" value="S1_Tex"/>
    <property type="match status" value="1"/>
</dbReference>
<sequence length="709" mass="77409">MTHSQKIASLINAKPSQVEATVRLLDEGNTVPFIARYRKEMTGSLDDEQVRMVADEIVRLRTMDDRRASILKSIQEQDKLTDELKAAIESAETITALEDLYAPYKRKRRTRAMAAREKGLESLAEIITRQSLEGSPEEAAAPFLNEDIQTVEEALQGARDIIAENISDNANIRSVTREKALKFATLTAEKIEKAVDEKRVYESYYEFQGRVDRLQPHQILALGRGESAGVLNVNVHINENDWLQAVQAEFEEDILSPYADQLEEAIHDAAARLLLPSIERDVRRTLSEKSDGHAIQVFATNLRALLGQPPLAGHTVLGIDPGYRSGSKVAVVDPTGKLLDTGTIYPHAPQKKWAEAVDTLEEMVNRHHVSLVTIGNGTASRETEKLVAELTRDAPAIKYLIVSEAGASVYSASALARKEFPDLDVSIRGAVSIARRAQDPLAELVKIDPKSIGVGMYQHDVNQGALNHALDGVVESVVNQVGVDLNTASPALLTRVAGVGPKLAESIVAHRDLSGVFKSRKELNKVSGLGPKAYEQSAGFMRIRNGTNPLDESAIHPESYPIAEAILGRAGLKPASAIEERIPALEALTAKTSLEDLAAELNCGLPTLKDILEQLVRPGRDPRTNTPTPILRSDVLKVDDLATGMSLHGTVRNVVDFGAFVDIGLKQDGLLHKSKIPFGTVLKVGDILEVEILKIEAERGRISLGWVKK</sequence>
<dbReference type="SUPFAM" id="SSF47781">
    <property type="entry name" value="RuvA domain 2-like"/>
    <property type="match status" value="2"/>
</dbReference>
<dbReference type="FunFam" id="3.30.420.140:FF:000001">
    <property type="entry name" value="RNA-binding transcriptional accessory protein"/>
    <property type="match status" value="1"/>
</dbReference>
<dbReference type="GO" id="GO:0003735">
    <property type="term" value="F:structural constituent of ribosome"/>
    <property type="evidence" value="ECO:0007669"/>
    <property type="project" value="TreeGrafter"/>
</dbReference>
<dbReference type="InterPro" id="IPR006641">
    <property type="entry name" value="YqgF/RNaseH-like_dom"/>
</dbReference>
<dbReference type="GO" id="GO:0003677">
    <property type="term" value="F:DNA binding"/>
    <property type="evidence" value="ECO:0007669"/>
    <property type="project" value="InterPro"/>
</dbReference>
<dbReference type="InterPro" id="IPR050437">
    <property type="entry name" value="Ribos_protein_bS1-like"/>
</dbReference>
<dbReference type="Gene3D" id="2.40.50.140">
    <property type="entry name" value="Nucleic acid-binding proteins"/>
    <property type="match status" value="1"/>
</dbReference>
<dbReference type="Gene3D" id="1.10.10.650">
    <property type="entry name" value="RuvA domain 2-like"/>
    <property type="match status" value="1"/>
</dbReference>
<evidence type="ECO:0000256" key="1">
    <source>
        <dbReference type="ARBA" id="ARBA00022763"/>
    </source>
</evidence>
<dbReference type="GO" id="GO:0003729">
    <property type="term" value="F:mRNA binding"/>
    <property type="evidence" value="ECO:0007669"/>
    <property type="project" value="UniProtKB-ARBA"/>
</dbReference>
<comment type="caution">
    <text evidence="4">The sequence shown here is derived from an EMBL/GenBank/DDBJ whole genome shotgun (WGS) entry which is preliminary data.</text>
</comment>
<dbReference type="InterPro" id="IPR023323">
    <property type="entry name" value="Tex-like_dom_sf"/>
</dbReference>
<dbReference type="Pfam" id="PF00575">
    <property type="entry name" value="S1"/>
    <property type="match status" value="1"/>
</dbReference>